<dbReference type="Pfam" id="PF22725">
    <property type="entry name" value="GFO_IDH_MocA_C3"/>
    <property type="match status" value="1"/>
</dbReference>
<dbReference type="Gene3D" id="3.40.50.720">
    <property type="entry name" value="NAD(P)-binding Rossmann-like Domain"/>
    <property type="match status" value="1"/>
</dbReference>
<dbReference type="InterPro" id="IPR055170">
    <property type="entry name" value="GFO_IDH_MocA-like_dom"/>
</dbReference>
<keyword evidence="1" id="KW-0560">Oxidoreductase</keyword>
<dbReference type="Gene3D" id="3.30.360.10">
    <property type="entry name" value="Dihydrodipicolinate Reductase, domain 2"/>
    <property type="match status" value="1"/>
</dbReference>
<reference evidence="6" key="1">
    <citation type="journal article" date="2019" name="Int. J. Syst. Evol. Microbiol.">
        <title>The Global Catalogue of Microorganisms (GCM) 10K type strain sequencing project: providing services to taxonomists for standard genome sequencing and annotation.</title>
        <authorList>
            <consortium name="The Broad Institute Genomics Platform"/>
            <consortium name="The Broad Institute Genome Sequencing Center for Infectious Disease"/>
            <person name="Wu L."/>
            <person name="Ma J."/>
        </authorList>
    </citation>
    <scope>NUCLEOTIDE SEQUENCE [LARGE SCALE GENOMIC DNA]</scope>
    <source>
        <strain evidence="6">NBRC 108725</strain>
    </source>
</reference>
<dbReference type="SUPFAM" id="SSF51735">
    <property type="entry name" value="NAD(P)-binding Rossmann-fold domains"/>
    <property type="match status" value="1"/>
</dbReference>
<gene>
    <name evidence="5" type="ORF">GCM10025866_16130</name>
</gene>
<evidence type="ECO:0000256" key="2">
    <source>
        <dbReference type="ARBA" id="ARBA00023027"/>
    </source>
</evidence>
<proteinExistence type="predicted"/>
<sequence length="336" mass="35136">MSTPLSLALIGFWHVHATDYAAQVVESEGAELVVAWDDQFDRGRPAAQKLGIPFATDLDEVLSRPDVDGIVVTTSTAAHTDVIGRAIAAGKHVFTEKLLAPTVAECEQLVDAARAAGVRLVVSLPRLSESVTETIAAAIRDGSLGDVTYTRVRLAHDGSVAGWLPSRFYDPADAIGGALTDLGCHAVYLTQRFLGTAPETVSAVYSSVTGEALEDNAVVTLRYPGGAIAVIEASNVTTPGASTIEVRGTKGTLVFGFAGLGLLGKGDAYDPEKWIEPEAQPAPPMPMAQWLSAIRSGSDTDANTAAAIELTRLVQAANASAVAGRTLDYRVPAITR</sequence>
<feature type="domain" description="Gfo/Idh/MocA-like oxidoreductase N-terminal" evidence="3">
    <location>
        <begin position="8"/>
        <end position="122"/>
    </location>
</feature>
<dbReference type="InterPro" id="IPR000683">
    <property type="entry name" value="Gfo/Idh/MocA-like_OxRdtase_N"/>
</dbReference>
<evidence type="ECO:0000256" key="1">
    <source>
        <dbReference type="ARBA" id="ARBA00023002"/>
    </source>
</evidence>
<dbReference type="InterPro" id="IPR050463">
    <property type="entry name" value="Gfo/Idh/MocA_oxidrdct_glycsds"/>
</dbReference>
<evidence type="ECO:0000313" key="6">
    <source>
        <dbReference type="Proteomes" id="UP001321498"/>
    </source>
</evidence>
<dbReference type="PANTHER" id="PTHR43818:SF11">
    <property type="entry name" value="BCDNA.GH03377"/>
    <property type="match status" value="1"/>
</dbReference>
<dbReference type="Pfam" id="PF01408">
    <property type="entry name" value="GFO_IDH_MocA"/>
    <property type="match status" value="1"/>
</dbReference>
<keyword evidence="6" id="KW-1185">Reference proteome</keyword>
<dbReference type="RefSeq" id="WP_286278953.1">
    <property type="nucleotide sequence ID" value="NZ_AP027731.1"/>
</dbReference>
<name>A0ABM8GBU9_9MICO</name>
<evidence type="ECO:0000259" key="3">
    <source>
        <dbReference type="Pfam" id="PF01408"/>
    </source>
</evidence>
<dbReference type="Proteomes" id="UP001321498">
    <property type="component" value="Chromosome"/>
</dbReference>
<dbReference type="InterPro" id="IPR036291">
    <property type="entry name" value="NAD(P)-bd_dom_sf"/>
</dbReference>
<dbReference type="SUPFAM" id="SSF55347">
    <property type="entry name" value="Glyceraldehyde-3-phosphate dehydrogenase-like, C-terminal domain"/>
    <property type="match status" value="1"/>
</dbReference>
<dbReference type="PANTHER" id="PTHR43818">
    <property type="entry name" value="BCDNA.GH03377"/>
    <property type="match status" value="1"/>
</dbReference>
<feature type="domain" description="GFO/IDH/MocA-like oxidoreductase" evidence="4">
    <location>
        <begin position="134"/>
        <end position="253"/>
    </location>
</feature>
<evidence type="ECO:0000259" key="4">
    <source>
        <dbReference type="Pfam" id="PF22725"/>
    </source>
</evidence>
<evidence type="ECO:0000313" key="5">
    <source>
        <dbReference type="EMBL" id="BDZ45704.1"/>
    </source>
</evidence>
<dbReference type="EMBL" id="AP027731">
    <property type="protein sequence ID" value="BDZ45704.1"/>
    <property type="molecule type" value="Genomic_DNA"/>
</dbReference>
<protein>
    <submittedName>
        <fullName evidence="5">Dehydrogenase</fullName>
    </submittedName>
</protein>
<organism evidence="5 6">
    <name type="scientific">Naasia aerilata</name>
    <dbReference type="NCBI Taxonomy" id="1162966"/>
    <lineage>
        <taxon>Bacteria</taxon>
        <taxon>Bacillati</taxon>
        <taxon>Actinomycetota</taxon>
        <taxon>Actinomycetes</taxon>
        <taxon>Micrococcales</taxon>
        <taxon>Microbacteriaceae</taxon>
        <taxon>Naasia</taxon>
    </lineage>
</organism>
<accession>A0ABM8GBU9</accession>
<keyword evidence="2" id="KW-0520">NAD</keyword>